<dbReference type="EMBL" id="NGJU01000018">
    <property type="protein sequence ID" value="RST93537.1"/>
    <property type="molecule type" value="Genomic_DNA"/>
</dbReference>
<accession>A0A429ZIM2</accession>
<dbReference type="NCBIfam" id="TIGR01451">
    <property type="entry name" value="B_ant_repeat"/>
    <property type="match status" value="2"/>
</dbReference>
<feature type="domain" description="DUF11" evidence="2">
    <location>
        <begin position="1263"/>
        <end position="1382"/>
    </location>
</feature>
<evidence type="ECO:0000256" key="1">
    <source>
        <dbReference type="SAM" id="MobiDB-lite"/>
    </source>
</evidence>
<dbReference type="InterPro" id="IPR008966">
    <property type="entry name" value="Adhesion_dom_sf"/>
</dbReference>
<dbReference type="InterPro" id="IPR001434">
    <property type="entry name" value="OmcB-like_DUF11"/>
</dbReference>
<organism evidence="3 4">
    <name type="scientific">Vagococcus salmoninarum</name>
    <dbReference type="NCBI Taxonomy" id="2739"/>
    <lineage>
        <taxon>Bacteria</taxon>
        <taxon>Bacillati</taxon>
        <taxon>Bacillota</taxon>
        <taxon>Bacilli</taxon>
        <taxon>Lactobacillales</taxon>
        <taxon>Enterococcaceae</taxon>
        <taxon>Vagococcus</taxon>
    </lineage>
</organism>
<feature type="domain" description="DUF11" evidence="2">
    <location>
        <begin position="1395"/>
        <end position="1510"/>
    </location>
</feature>
<dbReference type="Pfam" id="PF01345">
    <property type="entry name" value="DUF11"/>
    <property type="match status" value="2"/>
</dbReference>
<dbReference type="InterPro" id="IPR013783">
    <property type="entry name" value="Ig-like_fold"/>
</dbReference>
<dbReference type="NCBIfam" id="TIGR04226">
    <property type="entry name" value="RrgB_K2N_iso_D2"/>
    <property type="match status" value="1"/>
</dbReference>
<evidence type="ECO:0000259" key="2">
    <source>
        <dbReference type="Pfam" id="PF01345"/>
    </source>
</evidence>
<gene>
    <name evidence="3" type="ORF">CBF35_11470</name>
</gene>
<feature type="compositionally biased region" description="Acidic residues" evidence="1">
    <location>
        <begin position="70"/>
        <end position="81"/>
    </location>
</feature>
<dbReference type="PANTHER" id="PTHR34819:SF3">
    <property type="entry name" value="CELL SURFACE PROTEIN"/>
    <property type="match status" value="1"/>
</dbReference>
<dbReference type="SUPFAM" id="SSF49401">
    <property type="entry name" value="Bacterial adhesins"/>
    <property type="match status" value="1"/>
</dbReference>
<dbReference type="InterPro" id="IPR051172">
    <property type="entry name" value="Chlamydia_OmcB"/>
</dbReference>
<dbReference type="InterPro" id="IPR026466">
    <property type="entry name" value="Fim_isopep_form_D2_dom"/>
</dbReference>
<dbReference type="PANTHER" id="PTHR34819">
    <property type="entry name" value="LARGE CYSTEINE-RICH PERIPLASMIC PROTEIN OMCB"/>
    <property type="match status" value="1"/>
</dbReference>
<dbReference type="OrthoDB" id="2194922at2"/>
<dbReference type="Proteomes" id="UP000287239">
    <property type="component" value="Unassembled WGS sequence"/>
</dbReference>
<feature type="compositionally biased region" description="Basic and acidic residues" evidence="1">
    <location>
        <begin position="51"/>
        <end position="65"/>
    </location>
</feature>
<reference evidence="3 4" key="1">
    <citation type="submission" date="2017-05" db="EMBL/GenBank/DDBJ databases">
        <title>Vagococcus spp. assemblies.</title>
        <authorList>
            <person name="Gulvik C.A."/>
        </authorList>
    </citation>
    <scope>NUCLEOTIDE SEQUENCE [LARGE SCALE GENOMIC DNA]</scope>
    <source>
        <strain evidence="3 4">NCFB 2777</strain>
    </source>
</reference>
<evidence type="ECO:0000313" key="4">
    <source>
        <dbReference type="Proteomes" id="UP000287239"/>
    </source>
</evidence>
<feature type="region of interest" description="Disordered" evidence="1">
    <location>
        <begin position="38"/>
        <end position="98"/>
    </location>
</feature>
<feature type="compositionally biased region" description="Basic and acidic residues" evidence="1">
    <location>
        <begin position="82"/>
        <end position="96"/>
    </location>
</feature>
<keyword evidence="4" id="KW-1185">Reference proteome</keyword>
<dbReference type="InterPro" id="IPR047589">
    <property type="entry name" value="DUF11_rpt"/>
</dbReference>
<sequence>MKQKHKNSKKKGFLSLVILLAVALLIGLRLTLNSQLKAAENSQESTTTEVSTKEETETTSEKEVTSSEDSQVDEAETEIEEKDSKKDTKKTKEVKPKITQPQQDSTIYFAEPLVAEILTGDAGVGFDNNDNPGYDSSETNDIVRSFDKIFYSFKINLNSQDKRLYTDIVLKITGKVKNGVTADGRMLNAAFPAINGGGYDLNRKESIINYQLGGKPGSEGANTGSNRTITLPMEVFGAKNGTVLNMEDFTVQILSAKDSSGIVHDLTNEKIIEPIQELKDIKVSSKINLRTFMSQSWNYQFLPFNMMTKSEDDENSNIRQVGMSVAVVPLADRGTSIVGSAAPSGKVSVTLQQKIFETVRGSTTTKELNIGTDTRGMKIFDYGPITSAYGYGNALNQPYNYIKLPNSLYIPFSFKNTAVEINSVYDSGIIKIVNNIDNTITLTFDAYKINMNHVPIKGKSDNVGAVRYLPHQKNILSVGTYVVEPKERLTDNINLSYRFLVKDIQVDEDEKVIIPGDRNWDFSWATEKYPEGSIITYTTYNDTNNQPLSSKYNNIANGGDSKATAGQKFYGRTTVDSGAGFNPEESTLLQKWNPKESKFIQAGYAPASLMSGQGKTTPKPIIYGVSKTGDFSLKSLHNNRAEDYNWFNTPEEAVRKGPISAVSSGATGLRASKDYEYLNVLRQVNQDATGTQASDGTPFVTISHGKLTHEIGKDKSVSSPYDGEPTYIPSTYNDTGIVKYHNPGGLWGDTLLVVPYSVGIEKIGYKHNTTQKATDFQSSDTVTWRLNPKITSTASGDLKAVSVKIEDTLPKGMRYVIDSSEIGSQKTEPTISGPNDQGVTTLVWEFDAVPGKAVPQISYETSFIQSEMTFNSSGVSSLTNTAIISSPGDNSGEKLRKSDYTVNVIKEQKWEIDKTVDKGLIEADSPSPVTYTLKITNQTGKDINGAKVLDVLPVDFDDLGSQFTGGISLKSIKVLGNNGIAINPEAKTYYSFDSIDRDTNPNDIEDDFSVWDQYLSSSGDLDEEVTAIYATIPLLKNEESAFVKITILPTDNEPGDRYRNTASANSKNYSGVINSRVQNTEVINRKISGRVWYDADYNGGIDTNEEFKGNVPVTLYKVGSGDTLTKVTQNIKGTIFVDAAGNSKIKTKANGTYEFDALTHGDYIVGFDVKAEVDAEELYITKQEAAGIIERNNSNVQNNPVALDGKNFLTPVSKKYSLPENIFDPSEGVKEHVNLGVLGKPTIEVQKKVLSEKDASGKREDLNGKTVKVGDTIHYDIEVKNPKKNSVVENVVVKDSIPEGLAFKAGTLTVTDQDGAETPLDDSLFSGRILNTGDIGDIIGDKGVLTVGFDVTIEKSASGILKNIATVTGKVVDKPTDDEKTTNQVVNDTPPLPTLAKEVDVESAKLGDILTYTLTVANKKGGGEWHNVIVTDELPIELSYVANSTQIDGLAKADTGIWSGQKLTLPLPNLQSEDSKVITFKVKVNILPDSRKLVNKVNATGKDKDGKNYNPPEAQVETLMYHQLLHVRQVIINNDGKELVIPSTAYYRVSNQIDKVSTTKISQFALTSGSTTKDSSSEITESLFTTHFIELDKTVKGLLIEDMIPEYYKYVGHIATIDKAKLKEEHLSSKLPTDSGKQLAFVDFSKSEEYWVTIYLEPKFGNDKDDQPEESPRPYSWSNRINDFGVIK</sequence>
<comment type="caution">
    <text evidence="3">The sequence shown here is derived from an EMBL/GenBank/DDBJ whole genome shotgun (WGS) entry which is preliminary data.</text>
</comment>
<dbReference type="Gene3D" id="2.60.40.740">
    <property type="match status" value="2"/>
</dbReference>
<protein>
    <recommendedName>
        <fullName evidence="2">DUF11 domain-containing protein</fullName>
    </recommendedName>
</protein>
<dbReference type="SUPFAM" id="SSF117074">
    <property type="entry name" value="Hypothetical protein PA1324"/>
    <property type="match status" value="1"/>
</dbReference>
<dbReference type="GeneID" id="98568995"/>
<name>A0A429ZIM2_9ENTE</name>
<dbReference type="Gene3D" id="2.60.40.10">
    <property type="entry name" value="Immunoglobulins"/>
    <property type="match status" value="1"/>
</dbReference>
<proteinExistence type="predicted"/>
<evidence type="ECO:0000313" key="3">
    <source>
        <dbReference type="EMBL" id="RST93537.1"/>
    </source>
</evidence>
<dbReference type="RefSeq" id="WP_126781290.1">
    <property type="nucleotide sequence ID" value="NZ_NGJU01000018.1"/>
</dbReference>